<dbReference type="EMBL" id="SZQL01000014">
    <property type="protein sequence ID" value="TKK66620.1"/>
    <property type="molecule type" value="Genomic_DNA"/>
</dbReference>
<sequence length="69" mass="8100">MATANIIRELERLPLTDRLLVIERTVKSIRTEKEKVLKHAVDSLYDDYKTDKGLTAFTQLDTEPFYETR</sequence>
<protein>
    <submittedName>
        <fullName evidence="1">Uncharacterized protein</fullName>
    </submittedName>
</protein>
<comment type="caution">
    <text evidence="1">The sequence shown here is derived from an EMBL/GenBank/DDBJ whole genome shotgun (WGS) entry which is preliminary data.</text>
</comment>
<dbReference type="Proteomes" id="UP000305848">
    <property type="component" value="Unassembled WGS sequence"/>
</dbReference>
<dbReference type="OrthoDB" id="1449083at2"/>
<accession>A0A4U3KW41</accession>
<proteinExistence type="predicted"/>
<name>A0A4U3KW41_9BACT</name>
<dbReference type="AlphaFoldDB" id="A0A4U3KW41"/>
<evidence type="ECO:0000313" key="2">
    <source>
        <dbReference type="Proteomes" id="UP000305848"/>
    </source>
</evidence>
<organism evidence="1 2">
    <name type="scientific">Ilyomonas limi</name>
    <dbReference type="NCBI Taxonomy" id="2575867"/>
    <lineage>
        <taxon>Bacteria</taxon>
        <taxon>Pseudomonadati</taxon>
        <taxon>Bacteroidota</taxon>
        <taxon>Chitinophagia</taxon>
        <taxon>Chitinophagales</taxon>
        <taxon>Chitinophagaceae</taxon>
        <taxon>Ilyomonas</taxon>
    </lineage>
</organism>
<gene>
    <name evidence="1" type="ORF">FC093_16400</name>
</gene>
<keyword evidence="2" id="KW-1185">Reference proteome</keyword>
<evidence type="ECO:0000313" key="1">
    <source>
        <dbReference type="EMBL" id="TKK66620.1"/>
    </source>
</evidence>
<reference evidence="1 2" key="1">
    <citation type="submission" date="2019-05" db="EMBL/GenBank/DDBJ databases">
        <title>Panacibacter sp. strain 17mud1-8 Genome sequencing and assembly.</title>
        <authorList>
            <person name="Chhetri G."/>
        </authorList>
    </citation>
    <scope>NUCLEOTIDE SEQUENCE [LARGE SCALE GENOMIC DNA]</scope>
    <source>
        <strain evidence="1 2">17mud1-8</strain>
    </source>
</reference>